<sequence>KNFELCDGRYMVFRNDKMYEQAGVLRGGGVLCCIKKKFKVLSMCQSNDINFQWIAIKLTTNDFTATICCVYIKPGSNLTVYETFLDSLGVINELYSENLFILGDFNVSEINDMRYDCGNGSYKAKIIQTILCTYDLYIVNNVLNRVNNLLDLVMTNLTEAKVSHSNTFLFAIDQYHPALEIVITFDVAADRYKGGLTDNQAEYVSH</sequence>
<dbReference type="EMBL" id="GALX01002255">
    <property type="protein sequence ID" value="JAB66211.1"/>
    <property type="molecule type" value="Transcribed_RNA"/>
</dbReference>
<feature type="non-terminal residue" evidence="1">
    <location>
        <position position="1"/>
    </location>
</feature>
<dbReference type="InterPro" id="IPR036691">
    <property type="entry name" value="Endo/exonu/phosph_ase_sf"/>
</dbReference>
<protein>
    <recommendedName>
        <fullName evidence="2">Endonuclease/exonuclease/phosphatase domain-containing protein</fullName>
    </recommendedName>
</protein>
<dbReference type="AlphaFoldDB" id="V5I9V9"/>
<reference evidence="1" key="1">
    <citation type="submission" date="2013-07" db="EMBL/GenBank/DDBJ databases">
        <title>Midgut Transcriptome Profiling of Anoplphora glabripennis, a Lignocellulose Degrading, Wood-Boring Cerambycid.</title>
        <authorList>
            <person name="Scully E.D."/>
            <person name="Hoover K."/>
            <person name="Carlson J.E."/>
            <person name="Tien M."/>
            <person name="Geib S.M."/>
        </authorList>
    </citation>
    <scope>NUCLEOTIDE SEQUENCE</scope>
</reference>
<dbReference type="Gene3D" id="3.60.10.10">
    <property type="entry name" value="Endonuclease/exonuclease/phosphatase"/>
    <property type="match status" value="1"/>
</dbReference>
<proteinExistence type="predicted"/>
<feature type="non-terminal residue" evidence="1">
    <location>
        <position position="206"/>
    </location>
</feature>
<accession>V5I9V9</accession>
<organism evidence="1">
    <name type="scientific">Anoplophora glabripennis</name>
    <name type="common">Asian longhorn beetle</name>
    <name type="synonym">Anoplophora nobilis</name>
    <dbReference type="NCBI Taxonomy" id="217634"/>
    <lineage>
        <taxon>Eukaryota</taxon>
        <taxon>Metazoa</taxon>
        <taxon>Ecdysozoa</taxon>
        <taxon>Arthropoda</taxon>
        <taxon>Hexapoda</taxon>
        <taxon>Insecta</taxon>
        <taxon>Pterygota</taxon>
        <taxon>Neoptera</taxon>
        <taxon>Endopterygota</taxon>
        <taxon>Coleoptera</taxon>
        <taxon>Polyphaga</taxon>
        <taxon>Cucujiformia</taxon>
        <taxon>Chrysomeloidea</taxon>
        <taxon>Cerambycidae</taxon>
        <taxon>Lamiinae</taxon>
        <taxon>Lamiini</taxon>
        <taxon>Anoplophora</taxon>
    </lineage>
</organism>
<evidence type="ECO:0000313" key="1">
    <source>
        <dbReference type="EMBL" id="JAB66211.1"/>
    </source>
</evidence>
<dbReference type="SUPFAM" id="SSF56219">
    <property type="entry name" value="DNase I-like"/>
    <property type="match status" value="1"/>
</dbReference>
<evidence type="ECO:0008006" key="2">
    <source>
        <dbReference type="Google" id="ProtNLM"/>
    </source>
</evidence>
<name>V5I9V9_ANOGL</name>